<dbReference type="Pfam" id="PF03819">
    <property type="entry name" value="MazG"/>
    <property type="match status" value="1"/>
</dbReference>
<dbReference type="SUPFAM" id="SSF101386">
    <property type="entry name" value="all-alpha NTP pyrophosphatases"/>
    <property type="match status" value="1"/>
</dbReference>
<gene>
    <name evidence="3" type="ORF">CP975_23995</name>
</gene>
<dbReference type="InterPro" id="IPR004518">
    <property type="entry name" value="MazG-like_dom"/>
</dbReference>
<name>A0A5J6HUQ8_STRAD</name>
<dbReference type="Proteomes" id="UP000326553">
    <property type="component" value="Chromosome"/>
</dbReference>
<feature type="domain" description="NTP pyrophosphohydrolase MazG-like" evidence="1">
    <location>
        <begin position="75"/>
        <end position="140"/>
    </location>
</feature>
<protein>
    <submittedName>
        <fullName evidence="3">Pyrophosphatase</fullName>
    </submittedName>
</protein>
<dbReference type="Pfam" id="PF18722">
    <property type="entry name" value="MazG_C"/>
    <property type="match status" value="1"/>
</dbReference>
<dbReference type="AlphaFoldDB" id="A0A5J6HUQ8"/>
<dbReference type="KEGG" id="salw:CP975_23995"/>
<dbReference type="OrthoDB" id="5953925at2"/>
<dbReference type="InterPro" id="IPR011379">
    <property type="entry name" value="MazG-related_GP37"/>
</dbReference>
<keyword evidence="4" id="KW-1185">Reference proteome</keyword>
<dbReference type="InterPro" id="IPR041407">
    <property type="entry name" value="MazG_C"/>
</dbReference>
<dbReference type="CDD" id="cd11541">
    <property type="entry name" value="NTP-PPase_u4"/>
    <property type="match status" value="1"/>
</dbReference>
<evidence type="ECO:0000259" key="1">
    <source>
        <dbReference type="Pfam" id="PF03819"/>
    </source>
</evidence>
<feature type="domain" description="MazG C-terminal" evidence="2">
    <location>
        <begin position="150"/>
        <end position="335"/>
    </location>
</feature>
<proteinExistence type="predicted"/>
<dbReference type="EMBL" id="CP023695">
    <property type="protein sequence ID" value="QEV22514.1"/>
    <property type="molecule type" value="Genomic_DNA"/>
</dbReference>
<dbReference type="Gene3D" id="1.10.287.1080">
    <property type="entry name" value="MazG-like"/>
    <property type="match status" value="1"/>
</dbReference>
<organism evidence="3 4">
    <name type="scientific">Streptomyces alboniger</name>
    <dbReference type="NCBI Taxonomy" id="132473"/>
    <lineage>
        <taxon>Bacteria</taxon>
        <taxon>Bacillati</taxon>
        <taxon>Actinomycetota</taxon>
        <taxon>Actinomycetes</taxon>
        <taxon>Kitasatosporales</taxon>
        <taxon>Streptomycetaceae</taxon>
        <taxon>Streptomyces</taxon>
        <taxon>Streptomyces aurantiacus group</taxon>
    </lineage>
</organism>
<reference evidence="3 4" key="1">
    <citation type="submission" date="2017-09" db="EMBL/GenBank/DDBJ databases">
        <authorList>
            <person name="Lee N."/>
            <person name="Cho B.-K."/>
        </authorList>
    </citation>
    <scope>NUCLEOTIDE SEQUENCE [LARGE SCALE GENOMIC DNA]</scope>
    <source>
        <strain evidence="3 4">ATCC 12461</strain>
    </source>
</reference>
<accession>A0A5J6HUQ8</accession>
<evidence type="ECO:0000313" key="3">
    <source>
        <dbReference type="EMBL" id="QEV22514.1"/>
    </source>
</evidence>
<evidence type="ECO:0000313" key="4">
    <source>
        <dbReference type="Proteomes" id="UP000326553"/>
    </source>
</evidence>
<sequence>MSSRDGSIAFRRLSRLSDFPASLLYYTTRGRDSRPVCWIFRQEEVVDLNRYQQAAIKTLQEPAPGTDPVLVPLLGLTGEVGSLATAYKKRLRDGPGLASGKQHLREELGDVLWYVAALAHRFDLDLEDVAAANLVKISDRWRTTPAADRITFDAHFPEAERLPRQATLTFTLQQRDRDGRTVAVLTHDGVPCGDPLTDASHIDDDYRFHDIFHLAHATVLGWSPVSRFLLRCKRKSDPKTDEAEDGGRAIAIEEGISALVFSYAARHGFFENVRHIDHELIKTIASMTSHLEVSVLRSADWEQAIMTGYDAWRKLRAQGGGTVHLDLDEQTLTVES</sequence>
<evidence type="ECO:0000259" key="2">
    <source>
        <dbReference type="Pfam" id="PF18722"/>
    </source>
</evidence>